<name>A0AAJ0ESN7_9PEZI</name>
<accession>A0AAJ0ESN7</accession>
<keyword evidence="2" id="KW-1185">Reference proteome</keyword>
<dbReference type="AlphaFoldDB" id="A0AAJ0ESN7"/>
<organism evidence="1 2">
    <name type="scientific">Colletotrichum godetiae</name>
    <dbReference type="NCBI Taxonomy" id="1209918"/>
    <lineage>
        <taxon>Eukaryota</taxon>
        <taxon>Fungi</taxon>
        <taxon>Dikarya</taxon>
        <taxon>Ascomycota</taxon>
        <taxon>Pezizomycotina</taxon>
        <taxon>Sordariomycetes</taxon>
        <taxon>Hypocreomycetidae</taxon>
        <taxon>Glomerellales</taxon>
        <taxon>Glomerellaceae</taxon>
        <taxon>Colletotrichum</taxon>
        <taxon>Colletotrichum acutatum species complex</taxon>
    </lineage>
</organism>
<dbReference type="RefSeq" id="XP_060424452.1">
    <property type="nucleotide sequence ID" value="XM_060570930.1"/>
</dbReference>
<proteinExistence type="predicted"/>
<comment type="caution">
    <text evidence="1">The sequence shown here is derived from an EMBL/GenBank/DDBJ whole genome shotgun (WGS) entry which is preliminary data.</text>
</comment>
<reference evidence="1" key="1">
    <citation type="submission" date="2021-06" db="EMBL/GenBank/DDBJ databases">
        <title>Comparative genomics, transcriptomics and evolutionary studies reveal genomic signatures of adaptation to plant cell wall in hemibiotrophic fungi.</title>
        <authorList>
            <consortium name="DOE Joint Genome Institute"/>
            <person name="Baroncelli R."/>
            <person name="Diaz J.F."/>
            <person name="Benocci T."/>
            <person name="Peng M."/>
            <person name="Battaglia E."/>
            <person name="Haridas S."/>
            <person name="Andreopoulos W."/>
            <person name="Labutti K."/>
            <person name="Pangilinan J."/>
            <person name="Floch G.L."/>
            <person name="Makela M.R."/>
            <person name="Henrissat B."/>
            <person name="Grigoriev I.V."/>
            <person name="Crouch J.A."/>
            <person name="De Vries R.P."/>
            <person name="Sukno S.A."/>
            <person name="Thon M.R."/>
        </authorList>
    </citation>
    <scope>NUCLEOTIDE SEQUENCE</scope>
    <source>
        <strain evidence="1">CBS 193.32</strain>
    </source>
</reference>
<protein>
    <submittedName>
        <fullName evidence="1">Uncharacterized protein</fullName>
    </submittedName>
</protein>
<gene>
    <name evidence="1" type="ORF">BDP55DRAFT_591645</name>
</gene>
<evidence type="ECO:0000313" key="1">
    <source>
        <dbReference type="EMBL" id="KAK1659688.1"/>
    </source>
</evidence>
<dbReference type="EMBL" id="JAHMHR010000057">
    <property type="protein sequence ID" value="KAK1659688.1"/>
    <property type="molecule type" value="Genomic_DNA"/>
</dbReference>
<dbReference type="Proteomes" id="UP001224890">
    <property type="component" value="Unassembled WGS sequence"/>
</dbReference>
<evidence type="ECO:0000313" key="2">
    <source>
        <dbReference type="Proteomes" id="UP001224890"/>
    </source>
</evidence>
<sequence>MAPDNIVFFLLVLPPPSDSSLYLFTLPLPTLSSRCLVSQRKRLFVPHTRYLLDSTSTQLNFSLLNYRVPWLTSPYLTYPYFTQLLLCRTSLLCSAPTSPASRARQER</sequence>
<dbReference type="GeneID" id="85455456"/>